<dbReference type="Gene3D" id="3.90.1200.10">
    <property type="match status" value="1"/>
</dbReference>
<dbReference type="SUPFAM" id="SSF56112">
    <property type="entry name" value="Protein kinase-like (PK-like)"/>
    <property type="match status" value="1"/>
</dbReference>
<dbReference type="EMBL" id="JACKWZ010000020">
    <property type="protein sequence ID" value="KAF9422009.1"/>
    <property type="molecule type" value="Genomic_DNA"/>
</dbReference>
<accession>A0A835L859</accession>
<dbReference type="InterPro" id="IPR011009">
    <property type="entry name" value="Kinase-like_dom_sf"/>
</dbReference>
<organism evidence="2 3">
    <name type="scientific">Spodoptera exigua</name>
    <name type="common">Beet armyworm</name>
    <name type="synonym">Noctua fulgens</name>
    <dbReference type="NCBI Taxonomy" id="7107"/>
    <lineage>
        <taxon>Eukaryota</taxon>
        <taxon>Metazoa</taxon>
        <taxon>Ecdysozoa</taxon>
        <taxon>Arthropoda</taxon>
        <taxon>Hexapoda</taxon>
        <taxon>Insecta</taxon>
        <taxon>Pterygota</taxon>
        <taxon>Neoptera</taxon>
        <taxon>Endopterygota</taxon>
        <taxon>Lepidoptera</taxon>
        <taxon>Glossata</taxon>
        <taxon>Ditrysia</taxon>
        <taxon>Noctuoidea</taxon>
        <taxon>Noctuidae</taxon>
        <taxon>Amphipyrinae</taxon>
        <taxon>Spodoptera</taxon>
    </lineage>
</organism>
<sequence>MTATAGTDITSISTMVRLTLASVSKHLTEDVIDKVFKLKTNSEDSVQSIEVMRAAPAGEGLISAVYRIQVTGKNHTAKFIAKGLVHDPLMRKSLECHTYFKREALFFSTILPILCETQKASGAKERIQTNLPKCFGCHLDGKDDYILMEDLSEIECTSLPENATIYERNLVLKCLAHFHAVSFALRLKKPDTFAKLANRLNEVFYNDNNKSWYASYLQDGIDIDRKVIAEFEDPDSIYYKRFNALFDEDIYGQLIRIVNSRGDHPVFNHGDAWCPNFLCNKDKAVAIDFQLLRCTSPAADLSYFILMYQCRSKEEFMEAVEVYYKAMEYYLTDMGIDPSKAFPFETLLEELKKYGSYGMLASLTSFPLLANERCDTHQSFEIKDCGFDRIPLVELWPLTPIKHEQHKMRLVHAVRVAVDVGLI</sequence>
<dbReference type="PANTHER" id="PTHR11012">
    <property type="entry name" value="PROTEIN KINASE-LIKE DOMAIN-CONTAINING"/>
    <property type="match status" value="1"/>
</dbReference>
<dbReference type="InterPro" id="IPR004119">
    <property type="entry name" value="EcKL"/>
</dbReference>
<evidence type="ECO:0000313" key="2">
    <source>
        <dbReference type="EMBL" id="KAF9422009.1"/>
    </source>
</evidence>
<evidence type="ECO:0000313" key="3">
    <source>
        <dbReference type="Proteomes" id="UP000648187"/>
    </source>
</evidence>
<dbReference type="Pfam" id="PF02958">
    <property type="entry name" value="EcKL"/>
    <property type="match status" value="1"/>
</dbReference>
<keyword evidence="3" id="KW-1185">Reference proteome</keyword>
<protein>
    <recommendedName>
        <fullName evidence="1">CHK kinase-like domain-containing protein</fullName>
    </recommendedName>
</protein>
<dbReference type="AlphaFoldDB" id="A0A835L859"/>
<dbReference type="SMART" id="SM00587">
    <property type="entry name" value="CHK"/>
    <property type="match status" value="1"/>
</dbReference>
<name>A0A835L859_SPOEX</name>
<feature type="domain" description="CHK kinase-like" evidence="1">
    <location>
        <begin position="146"/>
        <end position="333"/>
    </location>
</feature>
<dbReference type="PANTHER" id="PTHR11012:SF30">
    <property type="entry name" value="PROTEIN KINASE-LIKE DOMAIN-CONTAINING"/>
    <property type="match status" value="1"/>
</dbReference>
<reference evidence="2" key="1">
    <citation type="submission" date="2020-08" db="EMBL/GenBank/DDBJ databases">
        <title>Spodoptera exigua strain:BAW_Kor-Di-RS1 Genome sequencing and assembly.</title>
        <authorList>
            <person name="Kim J."/>
            <person name="Nam H.Y."/>
            <person name="Kwon M."/>
            <person name="Choi J.H."/>
            <person name="Cho S.R."/>
            <person name="Kim G.-H."/>
        </authorList>
    </citation>
    <scope>NUCLEOTIDE SEQUENCE</scope>
    <source>
        <strain evidence="2">BAW_Kor-Di-RS1</strain>
        <tissue evidence="2">Whole-body</tissue>
    </source>
</reference>
<evidence type="ECO:0000259" key="1">
    <source>
        <dbReference type="SMART" id="SM00587"/>
    </source>
</evidence>
<gene>
    <name evidence="2" type="ORF">HW555_002229</name>
</gene>
<comment type="caution">
    <text evidence="2">The sequence shown here is derived from an EMBL/GenBank/DDBJ whole genome shotgun (WGS) entry which is preliminary data.</text>
</comment>
<dbReference type="InterPro" id="IPR015897">
    <property type="entry name" value="CHK_kinase-like"/>
</dbReference>
<dbReference type="Proteomes" id="UP000648187">
    <property type="component" value="Unassembled WGS sequence"/>
</dbReference>
<proteinExistence type="predicted"/>